<evidence type="ECO:0000256" key="8">
    <source>
        <dbReference type="ARBA" id="ARBA00023002"/>
    </source>
</evidence>
<dbReference type="STRING" id="764103.G7E9N6"/>
<dbReference type="CDD" id="cd22888">
    <property type="entry name" value="CcO_VIIa_fungal"/>
    <property type="match status" value="1"/>
</dbReference>
<dbReference type="InterPro" id="IPR014368">
    <property type="entry name" value="Cyt_c_oxidase_su7a_fun"/>
</dbReference>
<protein>
    <recommendedName>
        <fullName evidence="4 12">Cytochrome c oxidase subunit 9, mitochondrial</fullName>
    </recommendedName>
    <alternativeName>
        <fullName evidence="11 12">Cytochrome c oxidase polypeptide VIIA</fullName>
    </alternativeName>
</protein>
<proteinExistence type="inferred from homology"/>
<comment type="function">
    <text evidence="12">Component of the cytochrome c oxidase, the last enzyme in the mitochondrial electron transport chain which drives oxidative phosphorylation.</text>
</comment>
<evidence type="ECO:0000256" key="2">
    <source>
        <dbReference type="ARBA" id="ARBA00004673"/>
    </source>
</evidence>
<dbReference type="UniPathway" id="UPA00705"/>
<comment type="caution">
    <text evidence="14">The sequence shown here is derived from an EMBL/GenBank/DDBJ whole genome shotgun (WGS) entry which is preliminary data.</text>
</comment>
<dbReference type="OMA" id="ASYWWWG"/>
<keyword evidence="7 13" id="KW-1133">Transmembrane helix</keyword>
<dbReference type="PIRSF" id="PIRSF000283">
    <property type="entry name" value="COX9"/>
    <property type="match status" value="1"/>
</dbReference>
<evidence type="ECO:0000313" key="15">
    <source>
        <dbReference type="Proteomes" id="UP000009131"/>
    </source>
</evidence>
<keyword evidence="5 13" id="KW-0812">Transmembrane</keyword>
<dbReference type="RefSeq" id="XP_014568591.1">
    <property type="nucleotide sequence ID" value="XM_014713105.1"/>
</dbReference>
<dbReference type="PANTHER" id="PTHR28264:SF1">
    <property type="entry name" value="CYTOCHROME C OXIDASE SUBUNIT 6C"/>
    <property type="match status" value="1"/>
</dbReference>
<dbReference type="GO" id="GO:0006123">
    <property type="term" value="P:mitochondrial electron transport, cytochrome c to oxygen"/>
    <property type="evidence" value="ECO:0007669"/>
    <property type="project" value="InterPro"/>
</dbReference>
<evidence type="ECO:0000256" key="13">
    <source>
        <dbReference type="SAM" id="Phobius"/>
    </source>
</evidence>
<comment type="subcellular location">
    <subcellularLocation>
        <location evidence="1">Mitochondrion inner membrane</location>
        <topology evidence="1">Single-pass membrane protein</topology>
    </subcellularLocation>
</comment>
<name>G7E9N6_MIXOS</name>
<evidence type="ECO:0000256" key="1">
    <source>
        <dbReference type="ARBA" id="ARBA00004434"/>
    </source>
</evidence>
<dbReference type="EMBL" id="BABT02000220">
    <property type="protein sequence ID" value="GAA99355.1"/>
    <property type="molecule type" value="Genomic_DNA"/>
</dbReference>
<dbReference type="eggNOG" id="ENOG502SBM8">
    <property type="taxonomic scope" value="Eukaryota"/>
</dbReference>
<evidence type="ECO:0000256" key="12">
    <source>
        <dbReference type="PIRNR" id="PIRNR000283"/>
    </source>
</evidence>
<evidence type="ECO:0000256" key="3">
    <source>
        <dbReference type="ARBA" id="ARBA00008862"/>
    </source>
</evidence>
<keyword evidence="8 12" id="KW-0560">Oxidoreductase</keyword>
<organism evidence="14 15">
    <name type="scientific">Mixia osmundae (strain CBS 9802 / IAM 14324 / JCM 22182 / KY 12970)</name>
    <dbReference type="NCBI Taxonomy" id="764103"/>
    <lineage>
        <taxon>Eukaryota</taxon>
        <taxon>Fungi</taxon>
        <taxon>Dikarya</taxon>
        <taxon>Basidiomycota</taxon>
        <taxon>Pucciniomycotina</taxon>
        <taxon>Mixiomycetes</taxon>
        <taxon>Mixiales</taxon>
        <taxon>Mixiaceae</taxon>
        <taxon>Mixia</taxon>
    </lineage>
</organism>
<sequence length="58" mass="6673">MAIAPIAGKLRRRLILDLSFSMGAGVALGYGWWYGWHVPKVTTRDAYYLQLHNERHNT</sequence>
<keyword evidence="6 12" id="KW-0999">Mitochondrion inner membrane</keyword>
<evidence type="ECO:0000256" key="5">
    <source>
        <dbReference type="ARBA" id="ARBA00022692"/>
    </source>
</evidence>
<keyword evidence="10 12" id="KW-0472">Membrane</keyword>
<dbReference type="HOGENOM" id="CLU_196969_0_0_1"/>
<reference evidence="14 15" key="1">
    <citation type="journal article" date="2011" name="J. Gen. Appl. Microbiol.">
        <title>Draft genome sequencing of the enigmatic basidiomycete Mixia osmundae.</title>
        <authorList>
            <person name="Nishida H."/>
            <person name="Nagatsuka Y."/>
            <person name="Sugiyama J."/>
        </authorList>
    </citation>
    <scope>NUCLEOTIDE SEQUENCE [LARGE SCALE GENOMIC DNA]</scope>
    <source>
        <strain evidence="15">CBS 9802 / IAM 14324 / JCM 22182 / KY 12970</strain>
    </source>
</reference>
<dbReference type="FunCoup" id="G7E9N6">
    <property type="interactions" value="60"/>
</dbReference>
<dbReference type="Proteomes" id="UP000009131">
    <property type="component" value="Unassembled WGS sequence"/>
</dbReference>
<dbReference type="InParanoid" id="G7E9N6"/>
<accession>G7E9N6</accession>
<dbReference type="PANTHER" id="PTHR28264">
    <property type="entry name" value="CYTOCHROME C OXIDASE SUBUNIT 7A"/>
    <property type="match status" value="1"/>
</dbReference>
<dbReference type="GO" id="GO:0004129">
    <property type="term" value="F:cytochrome-c oxidase activity"/>
    <property type="evidence" value="ECO:0007669"/>
    <property type="project" value="TreeGrafter"/>
</dbReference>
<dbReference type="GO" id="GO:0005743">
    <property type="term" value="C:mitochondrial inner membrane"/>
    <property type="evidence" value="ECO:0007669"/>
    <property type="project" value="UniProtKB-SubCell"/>
</dbReference>
<dbReference type="GO" id="GO:0016491">
    <property type="term" value="F:oxidoreductase activity"/>
    <property type="evidence" value="ECO:0007669"/>
    <property type="project" value="UniProtKB-KW"/>
</dbReference>
<reference evidence="14 15" key="2">
    <citation type="journal article" date="2012" name="Open Biol.">
        <title>Characteristics of nucleosomes and linker DNA regions on the genome of the basidiomycete Mixia osmundae revealed by mono- and dinucleosome mapping.</title>
        <authorList>
            <person name="Nishida H."/>
            <person name="Kondo S."/>
            <person name="Matsumoto T."/>
            <person name="Suzuki Y."/>
            <person name="Yoshikawa H."/>
            <person name="Taylor T.D."/>
            <person name="Sugiyama J."/>
        </authorList>
    </citation>
    <scope>NUCLEOTIDE SEQUENCE [LARGE SCALE GENOMIC DNA]</scope>
    <source>
        <strain evidence="15">CBS 9802 / IAM 14324 / JCM 22182 / KY 12970</strain>
    </source>
</reference>
<comment type="similarity">
    <text evidence="3 12">Belongs to the fungal cytochrome c oxidase subunit 7a family.</text>
</comment>
<keyword evidence="15" id="KW-1185">Reference proteome</keyword>
<comment type="pathway">
    <text evidence="2 12">Energy metabolism; oxidative phosphorylation.</text>
</comment>
<dbReference type="OrthoDB" id="2317211at2759"/>
<evidence type="ECO:0000256" key="4">
    <source>
        <dbReference type="ARBA" id="ARBA00016081"/>
    </source>
</evidence>
<evidence type="ECO:0000256" key="6">
    <source>
        <dbReference type="ARBA" id="ARBA00022792"/>
    </source>
</evidence>
<gene>
    <name evidence="14" type="primary">Mo06050</name>
    <name evidence="14" type="ORF">E5Q_06050</name>
</gene>
<feature type="transmembrane region" description="Helical" evidence="13">
    <location>
        <begin position="14"/>
        <end position="33"/>
    </location>
</feature>
<evidence type="ECO:0000256" key="7">
    <source>
        <dbReference type="ARBA" id="ARBA00022989"/>
    </source>
</evidence>
<evidence type="ECO:0000256" key="10">
    <source>
        <dbReference type="ARBA" id="ARBA00023136"/>
    </source>
</evidence>
<evidence type="ECO:0000256" key="9">
    <source>
        <dbReference type="ARBA" id="ARBA00023128"/>
    </source>
</evidence>
<dbReference type="AlphaFoldDB" id="G7E9N6"/>
<evidence type="ECO:0000256" key="11">
    <source>
        <dbReference type="ARBA" id="ARBA00031091"/>
    </source>
</evidence>
<evidence type="ECO:0000313" key="14">
    <source>
        <dbReference type="EMBL" id="GAA99355.1"/>
    </source>
</evidence>
<keyword evidence="9 12" id="KW-0496">Mitochondrion</keyword>